<dbReference type="GO" id="GO:0004326">
    <property type="term" value="F:tetrahydrofolylpolyglutamate synthase activity"/>
    <property type="evidence" value="ECO:0007669"/>
    <property type="project" value="UniProtKB-EC"/>
</dbReference>
<evidence type="ECO:0000313" key="25">
    <source>
        <dbReference type="Proteomes" id="UP001433638"/>
    </source>
</evidence>
<comment type="function">
    <text evidence="1">Functions in two distinct reactions of the de novo folate biosynthetic pathway. Catalyzes the addition of a glutamate residue to dihydropteroate (7,8-dihydropteroate or H2Pte) to form dihydrofolate (7,8-dihydrofolate monoglutamate or H2Pte-Glu). Also catalyzes successive additions of L-glutamate to tetrahydrofolate or 10-formyltetrahydrofolate or 5,10-methylenetetrahydrofolate, leading to folylpolyglutamate derivatives.</text>
</comment>
<comment type="catalytic activity">
    <reaction evidence="17">
        <text>(6S)-5,6,7,8-tetrahydrofolyl-(gamma-L-Glu)(n) + L-glutamate + ATP = (6S)-5,6,7,8-tetrahydrofolyl-(gamma-L-Glu)(n+1) + ADP + phosphate + H(+)</text>
        <dbReference type="Rhea" id="RHEA:10580"/>
        <dbReference type="Rhea" id="RHEA-COMP:14738"/>
        <dbReference type="Rhea" id="RHEA-COMP:14740"/>
        <dbReference type="ChEBI" id="CHEBI:15378"/>
        <dbReference type="ChEBI" id="CHEBI:29985"/>
        <dbReference type="ChEBI" id="CHEBI:30616"/>
        <dbReference type="ChEBI" id="CHEBI:43474"/>
        <dbReference type="ChEBI" id="CHEBI:141005"/>
        <dbReference type="ChEBI" id="CHEBI:456216"/>
        <dbReference type="EC" id="6.3.2.17"/>
    </reaction>
</comment>
<comment type="catalytic activity">
    <reaction evidence="18">
        <text>10-formyltetrahydrofolyl-(gamma-L-Glu)(n) + L-glutamate + ATP = 10-formyltetrahydrofolyl-(gamma-L-Glu)(n+1) + ADP + phosphate + H(+)</text>
        <dbReference type="Rhea" id="RHEA:51904"/>
        <dbReference type="Rhea" id="RHEA-COMP:13088"/>
        <dbReference type="Rhea" id="RHEA-COMP:14300"/>
        <dbReference type="ChEBI" id="CHEBI:15378"/>
        <dbReference type="ChEBI" id="CHEBI:29985"/>
        <dbReference type="ChEBI" id="CHEBI:30616"/>
        <dbReference type="ChEBI" id="CHEBI:43474"/>
        <dbReference type="ChEBI" id="CHEBI:134413"/>
        <dbReference type="ChEBI" id="CHEBI:456216"/>
        <dbReference type="EC" id="6.3.2.17"/>
    </reaction>
</comment>
<feature type="domain" description="Mur ligase C-terminal" evidence="22">
    <location>
        <begin position="292"/>
        <end position="413"/>
    </location>
</feature>
<dbReference type="InterPro" id="IPR004101">
    <property type="entry name" value="Mur_ligase_C"/>
</dbReference>
<evidence type="ECO:0000256" key="5">
    <source>
        <dbReference type="ARBA" id="ARBA00013023"/>
    </source>
</evidence>
<evidence type="ECO:0000256" key="2">
    <source>
        <dbReference type="ARBA" id="ARBA00004799"/>
    </source>
</evidence>
<dbReference type="PIRSF" id="PIRSF001563">
    <property type="entry name" value="Folylpolyglu_synth"/>
    <property type="match status" value="1"/>
</dbReference>
<evidence type="ECO:0000256" key="18">
    <source>
        <dbReference type="ARBA" id="ARBA00047808"/>
    </source>
</evidence>
<comment type="pathway">
    <text evidence="2">Cofactor biosynthesis; tetrahydrofolate biosynthesis; 7,8-dihydrofolate from 2-amino-4-hydroxy-6-hydroxymethyl-7,8-dihydropteridine diphosphate and 4-aminobenzoate: step 2/2.</text>
</comment>
<comment type="catalytic activity">
    <reaction evidence="19">
        <text>(6R)-5,10-methylenetetrahydrofolyl-(gamma-L-Glu)(n) + L-glutamate + ATP = (6R)-5,10-methylenetetrahydrofolyl-(gamma-L-Glu)(n+1) + ADP + phosphate + H(+)</text>
        <dbReference type="Rhea" id="RHEA:51912"/>
        <dbReference type="Rhea" id="RHEA-COMP:13257"/>
        <dbReference type="Rhea" id="RHEA-COMP:13258"/>
        <dbReference type="ChEBI" id="CHEBI:15378"/>
        <dbReference type="ChEBI" id="CHEBI:29985"/>
        <dbReference type="ChEBI" id="CHEBI:30616"/>
        <dbReference type="ChEBI" id="CHEBI:43474"/>
        <dbReference type="ChEBI" id="CHEBI:136572"/>
        <dbReference type="ChEBI" id="CHEBI:456216"/>
        <dbReference type="EC" id="6.3.2.17"/>
    </reaction>
</comment>
<dbReference type="Pfam" id="PF02875">
    <property type="entry name" value="Mur_ligase_C"/>
    <property type="match status" value="1"/>
</dbReference>
<comment type="pathway">
    <text evidence="3">Cofactor biosynthesis; tetrahydrofolylpolyglutamate biosynthesis.</text>
</comment>
<accession>A0ABV1M3D1</accession>
<evidence type="ECO:0000256" key="13">
    <source>
        <dbReference type="ARBA" id="ARBA00022909"/>
    </source>
</evidence>
<evidence type="ECO:0000256" key="16">
    <source>
        <dbReference type="ARBA" id="ARBA00032510"/>
    </source>
</evidence>
<evidence type="ECO:0000256" key="17">
    <source>
        <dbReference type="ARBA" id="ARBA00047493"/>
    </source>
</evidence>
<evidence type="ECO:0000256" key="12">
    <source>
        <dbReference type="ARBA" id="ARBA00022842"/>
    </source>
</evidence>
<evidence type="ECO:0000256" key="7">
    <source>
        <dbReference type="ARBA" id="ARBA00019357"/>
    </source>
</evidence>
<comment type="caution">
    <text evidence="24">The sequence shown here is derived from an EMBL/GenBank/DDBJ whole genome shotgun (WGS) entry which is preliminary data.</text>
</comment>
<comment type="similarity">
    <text evidence="4 21">Belongs to the folylpolyglutamate synthase family.</text>
</comment>
<dbReference type="InterPro" id="IPR036615">
    <property type="entry name" value="Mur_ligase_C_dom_sf"/>
</dbReference>
<dbReference type="PROSITE" id="PS01011">
    <property type="entry name" value="FOLYLPOLYGLU_SYNT_1"/>
    <property type="match status" value="1"/>
</dbReference>
<dbReference type="Pfam" id="PF08245">
    <property type="entry name" value="Mur_ligase_M"/>
    <property type="match status" value="1"/>
</dbReference>
<evidence type="ECO:0000256" key="9">
    <source>
        <dbReference type="ARBA" id="ARBA00022723"/>
    </source>
</evidence>
<dbReference type="InterPro" id="IPR036565">
    <property type="entry name" value="Mur-like_cat_sf"/>
</dbReference>
<dbReference type="Gene3D" id="3.90.190.20">
    <property type="entry name" value="Mur ligase, C-terminal domain"/>
    <property type="match status" value="1"/>
</dbReference>
<dbReference type="InterPro" id="IPR013221">
    <property type="entry name" value="Mur_ligase_cen"/>
</dbReference>
<comment type="catalytic activity">
    <reaction evidence="20">
        <text>7,8-dihydropteroate + L-glutamate + ATP = 7,8-dihydrofolate + ADP + phosphate + H(+)</text>
        <dbReference type="Rhea" id="RHEA:23584"/>
        <dbReference type="ChEBI" id="CHEBI:15378"/>
        <dbReference type="ChEBI" id="CHEBI:17839"/>
        <dbReference type="ChEBI" id="CHEBI:29985"/>
        <dbReference type="ChEBI" id="CHEBI:30616"/>
        <dbReference type="ChEBI" id="CHEBI:43474"/>
        <dbReference type="ChEBI" id="CHEBI:57451"/>
        <dbReference type="ChEBI" id="CHEBI:456216"/>
        <dbReference type="EC" id="6.3.2.12"/>
    </reaction>
</comment>
<evidence type="ECO:0000256" key="4">
    <source>
        <dbReference type="ARBA" id="ARBA00008276"/>
    </source>
</evidence>
<evidence type="ECO:0000256" key="21">
    <source>
        <dbReference type="PIRNR" id="PIRNR001563"/>
    </source>
</evidence>
<reference evidence="24" key="1">
    <citation type="submission" date="2024-06" db="EMBL/GenBank/DDBJ databases">
        <title>Genome sequence of Vogesella sp. MAHUQ-64.</title>
        <authorList>
            <person name="Huq M.A."/>
        </authorList>
    </citation>
    <scope>NUCLEOTIDE SEQUENCE</scope>
    <source>
        <strain evidence="24">MAHUQ-64</strain>
    </source>
</reference>
<evidence type="ECO:0000256" key="15">
    <source>
        <dbReference type="ARBA" id="ARBA00030592"/>
    </source>
</evidence>
<evidence type="ECO:0000256" key="20">
    <source>
        <dbReference type="ARBA" id="ARBA00049161"/>
    </source>
</evidence>
<dbReference type="NCBIfam" id="TIGR01499">
    <property type="entry name" value="folC"/>
    <property type="match status" value="1"/>
</dbReference>
<proteinExistence type="inferred from homology"/>
<keyword evidence="8 21" id="KW-0436">Ligase</keyword>
<dbReference type="EC" id="6.3.2.17" evidence="6"/>
<evidence type="ECO:0000256" key="1">
    <source>
        <dbReference type="ARBA" id="ARBA00002714"/>
    </source>
</evidence>
<keyword evidence="25" id="KW-1185">Reference proteome</keyword>
<evidence type="ECO:0000256" key="3">
    <source>
        <dbReference type="ARBA" id="ARBA00005150"/>
    </source>
</evidence>
<evidence type="ECO:0000259" key="23">
    <source>
        <dbReference type="Pfam" id="PF08245"/>
    </source>
</evidence>
<evidence type="ECO:0000256" key="8">
    <source>
        <dbReference type="ARBA" id="ARBA00022598"/>
    </source>
</evidence>
<dbReference type="Proteomes" id="UP001433638">
    <property type="component" value="Unassembled WGS sequence"/>
</dbReference>
<dbReference type="EMBL" id="JBEFLD010000004">
    <property type="protein sequence ID" value="MEQ6290737.1"/>
    <property type="molecule type" value="Genomic_DNA"/>
</dbReference>
<evidence type="ECO:0000313" key="24">
    <source>
        <dbReference type="EMBL" id="MEQ6290737.1"/>
    </source>
</evidence>
<dbReference type="EC" id="6.3.2.12" evidence="5"/>
<keyword evidence="9" id="KW-0479">Metal-binding</keyword>
<dbReference type="Gene3D" id="3.40.1190.10">
    <property type="entry name" value="Mur-like, catalytic domain"/>
    <property type="match status" value="1"/>
</dbReference>
<protein>
    <recommendedName>
        <fullName evidence="7">Dihydrofolate synthase/folylpolyglutamate synthase</fullName>
        <ecNumber evidence="5">6.3.2.12</ecNumber>
        <ecNumber evidence="6">6.3.2.17</ecNumber>
    </recommendedName>
    <alternativeName>
        <fullName evidence="16">Folylpoly-gamma-glutamate synthetase-dihydrofolate synthetase</fullName>
    </alternativeName>
    <alternativeName>
        <fullName evidence="14">Folylpolyglutamate synthetase</fullName>
    </alternativeName>
    <alternativeName>
        <fullName evidence="15">Tetrahydrofolylpolyglutamate synthase</fullName>
    </alternativeName>
</protein>
<dbReference type="PANTHER" id="PTHR11136:SF0">
    <property type="entry name" value="DIHYDROFOLATE SYNTHETASE-RELATED"/>
    <property type="match status" value="1"/>
</dbReference>
<feature type="domain" description="Mur ligase central" evidence="23">
    <location>
        <begin position="52"/>
        <end position="266"/>
    </location>
</feature>
<evidence type="ECO:0000256" key="6">
    <source>
        <dbReference type="ARBA" id="ARBA00013025"/>
    </source>
</evidence>
<dbReference type="InterPro" id="IPR001645">
    <property type="entry name" value="Folylpolyglutamate_synth"/>
</dbReference>
<evidence type="ECO:0000256" key="10">
    <source>
        <dbReference type="ARBA" id="ARBA00022741"/>
    </source>
</evidence>
<keyword evidence="13" id="KW-0289">Folate biosynthesis</keyword>
<evidence type="ECO:0000259" key="22">
    <source>
        <dbReference type="Pfam" id="PF02875"/>
    </source>
</evidence>
<evidence type="ECO:0000256" key="11">
    <source>
        <dbReference type="ARBA" id="ARBA00022840"/>
    </source>
</evidence>
<dbReference type="PANTHER" id="PTHR11136">
    <property type="entry name" value="FOLYLPOLYGLUTAMATE SYNTHASE-RELATED"/>
    <property type="match status" value="1"/>
</dbReference>
<sequence>MTVQAPANGASLAEWLAYLEAAHPVGIDMGLTRVARVRDAMRLQPEFPLVIVGGTNGKGSVCAMLSTMLNRAGFKVGTYTSPHILRYNERVAIDMQPLPDADIVAGFAAVEAARGDTSLTYFEYGTLAAMYAFMQQNVDVAVLEVGLGGRLDAINIFEPTVSVVVSVDLDHQAYLGDTRELVGFEKAGIYRAGKVAICADPNPPQSLLEHAANIGAELKLLGRDFGISRMENQWSFHMGAAHKHALPIPALRGEYQMVNAATALAALEALKPLLPVSIGAIKRGLLEVDWPGRFQVLPGRPLTVLDVGHNPHAARALADSLKRMAFAHKRIAVFSMLSDKDLPAVVSLLRDEFDEWLVAGLDMPRGRSADDIAGELEGMGIKGVSRFNSVPEAWDAALSRAGENDRIVVFGSFHTVAEVMQHRLHHRA</sequence>
<organism evidence="24 25">
    <name type="scientific">Vogesella oryzagri</name>
    <dbReference type="NCBI Taxonomy" id="3160864"/>
    <lineage>
        <taxon>Bacteria</taxon>
        <taxon>Pseudomonadati</taxon>
        <taxon>Pseudomonadota</taxon>
        <taxon>Betaproteobacteria</taxon>
        <taxon>Neisseriales</taxon>
        <taxon>Chromobacteriaceae</taxon>
        <taxon>Vogesella</taxon>
    </lineage>
</organism>
<dbReference type="SUPFAM" id="SSF53244">
    <property type="entry name" value="MurD-like peptide ligases, peptide-binding domain"/>
    <property type="match status" value="1"/>
</dbReference>
<evidence type="ECO:0000256" key="14">
    <source>
        <dbReference type="ARBA" id="ARBA00030048"/>
    </source>
</evidence>
<dbReference type="GO" id="GO:0008841">
    <property type="term" value="F:dihydrofolate synthase activity"/>
    <property type="evidence" value="ECO:0007669"/>
    <property type="project" value="UniProtKB-EC"/>
</dbReference>
<dbReference type="InterPro" id="IPR018109">
    <property type="entry name" value="Folylpolyglutamate_synth_CS"/>
</dbReference>
<keyword evidence="11 21" id="KW-0067">ATP-binding</keyword>
<name>A0ABV1M3D1_9NEIS</name>
<dbReference type="NCBIfam" id="NF008101">
    <property type="entry name" value="PRK10846.1"/>
    <property type="match status" value="1"/>
</dbReference>
<gene>
    <name evidence="24" type="primary">folC</name>
    <name evidence="24" type="ORF">ABNW52_08920</name>
</gene>
<dbReference type="SUPFAM" id="SSF53623">
    <property type="entry name" value="MurD-like peptide ligases, catalytic domain"/>
    <property type="match status" value="1"/>
</dbReference>
<evidence type="ECO:0000256" key="19">
    <source>
        <dbReference type="ARBA" id="ARBA00049035"/>
    </source>
</evidence>
<keyword evidence="12" id="KW-0460">Magnesium</keyword>
<keyword evidence="10 21" id="KW-0547">Nucleotide-binding</keyword>
<dbReference type="RefSeq" id="WP_349586587.1">
    <property type="nucleotide sequence ID" value="NZ_JBEFLD010000004.1"/>
</dbReference>